<gene>
    <name evidence="2" type="ORF">KAF25_004102</name>
</gene>
<proteinExistence type="predicted"/>
<dbReference type="EMBL" id="JAGPUO010000006">
    <property type="protein sequence ID" value="KAG5661863.1"/>
    <property type="molecule type" value="Genomic_DNA"/>
</dbReference>
<keyword evidence="3" id="KW-1185">Reference proteome</keyword>
<reference evidence="2" key="1">
    <citation type="submission" date="2021-04" db="EMBL/GenBank/DDBJ databases">
        <title>Draft genome of Fusarium avenaceum strain F156N33, isolated from an atmospheric sample in Virginia.</title>
        <authorList>
            <person name="Yang S."/>
            <person name="Vinatzer B.A."/>
            <person name="Coleman J."/>
        </authorList>
    </citation>
    <scope>NUCLEOTIDE SEQUENCE</scope>
    <source>
        <strain evidence="2">F156N33</strain>
    </source>
</reference>
<name>A0A9P7H8L9_9HYPO</name>
<feature type="transmembrane region" description="Helical" evidence="1">
    <location>
        <begin position="511"/>
        <end position="530"/>
    </location>
</feature>
<dbReference type="Proteomes" id="UP000782241">
    <property type="component" value="Unassembled WGS sequence"/>
</dbReference>
<dbReference type="Gene3D" id="2.60.270.50">
    <property type="match status" value="1"/>
</dbReference>
<comment type="caution">
    <text evidence="2">The sequence shown here is derived from an EMBL/GenBank/DDBJ whole genome shotgun (WGS) entry which is preliminary data.</text>
</comment>
<accession>A0A9P7H8L9</accession>
<sequence>MDFSCHVRINNESDQDLLLEDSGLDSGNWPLRQPLNLIEAGTEQTIYLAQPGWGGSKAWVTYEARFGQGWRNFTLEFECPALPFSKNHVSVKDSSQVFDIDVTDVQERGSPLTATVNIRMDSKKSYPTTTKDDQVRANYDIGVGVSFPTKMDIKFPVHESIVVTGFINSDMTFPRGTVYNNINDKQWEFFRGVVWNDDPSCLLFEDVTEDNRMFGLGIEWLNAFKFGDEKCMTKRSHMGNLQFFHGMGSKMGEKPQKTRQNILTWIEVMYKLACGDQGVTENDALSDVLPGYFGKETVPSKTDTLRDLLLATTPKYNKADIQKRAFGVCLHMISDSFALGHTQRRLRNPADLIERDTAGYIRFRPDTYGDWGSIICFHTYNDQDGDRHGHYDDKDGEQDPDPKDVTTFNEMVGARNAIDGCTNLINLFIKKTKWDNGVKQFLEDDIFVLDPCAKPSDHFTDESVISYVYQDREKSQEFDYQAGLQRKLATLEEGSVMSLAPEGDLRRRSRVVPVLAMMCLLMNAMLFTIFTMRLHGFLS</sequence>
<evidence type="ECO:0000313" key="3">
    <source>
        <dbReference type="Proteomes" id="UP000782241"/>
    </source>
</evidence>
<protein>
    <submittedName>
        <fullName evidence="2">Uncharacterized protein</fullName>
    </submittedName>
</protein>
<dbReference type="AlphaFoldDB" id="A0A9P7H8L9"/>
<evidence type="ECO:0000256" key="1">
    <source>
        <dbReference type="SAM" id="Phobius"/>
    </source>
</evidence>
<keyword evidence="1" id="KW-0472">Membrane</keyword>
<keyword evidence="1" id="KW-1133">Transmembrane helix</keyword>
<organism evidence="2 3">
    <name type="scientific">Fusarium avenaceum</name>
    <dbReference type="NCBI Taxonomy" id="40199"/>
    <lineage>
        <taxon>Eukaryota</taxon>
        <taxon>Fungi</taxon>
        <taxon>Dikarya</taxon>
        <taxon>Ascomycota</taxon>
        <taxon>Pezizomycotina</taxon>
        <taxon>Sordariomycetes</taxon>
        <taxon>Hypocreomycetidae</taxon>
        <taxon>Hypocreales</taxon>
        <taxon>Nectriaceae</taxon>
        <taxon>Fusarium</taxon>
        <taxon>Fusarium tricinctum species complex</taxon>
    </lineage>
</organism>
<keyword evidence="1" id="KW-0812">Transmembrane</keyword>
<evidence type="ECO:0000313" key="2">
    <source>
        <dbReference type="EMBL" id="KAG5661863.1"/>
    </source>
</evidence>